<sequence>MSFTSHWSNILAEGSNIGTDAIFSITEAALNNFFDKHHEYDKSLYTYKAERTFTYNGNNRKFTLLMRVEEPFNCDLLPFTDHSKERDAIWDGESGWVDLEEARELDTQLFTNSDDDSIRVLAKRVSLKLTWPDLKGGKPHEFSFQVKIAATGQASLIEVPKEQNTGSNENFYALSVRLTKIKFEQEMRLKIANALEQMAVKDIALKEAAGDQKFIDLFIILINIVAARFAPKVVANVKLPTFEIGSEAAIPRMLDVSNDILSFGAGVNREALMEDARSEIATGLSTYYQALDEDIEAAGGVGELLYSNYSVDKNIEELVPRPDKELSKMLTKSSGFITKLETSLLEKELSDAVADDREATEVKQVASGVGVGVNEYLLDVAIDSSMPPDEAQKCTKWLSAGVVRGRACYWTRFANPNIDIDGTDVKGDIDIDVGGALEACFKKFYDCSWDWKCGRLALALKGRPGIKIGLKKSSGIKFNAQLRGRLELETNLPFPFNEVVKGISRLVWEAVKVIINLVLRRINFTVVPDKIELPDQKTRLRLKNFAPFSFVRKPAVPLLPSQREFLGYSCDVLAEK</sequence>
<dbReference type="Proteomes" id="UP001364156">
    <property type="component" value="Chromosome"/>
</dbReference>
<evidence type="ECO:0000313" key="2">
    <source>
        <dbReference type="Proteomes" id="UP001364156"/>
    </source>
</evidence>
<dbReference type="RefSeq" id="WP_338548957.1">
    <property type="nucleotide sequence ID" value="NZ_CP146069.1"/>
</dbReference>
<reference evidence="1 2" key="1">
    <citation type="submission" date="2023-10" db="EMBL/GenBank/DDBJ databases">
        <title>Roseovarius strain S88 nov., isolated from a marine algae.</title>
        <authorList>
            <person name="Lee M.W."/>
            <person name="Lee J.K."/>
            <person name="Kim J.M."/>
            <person name="Choi D.G."/>
            <person name="Baek J.H."/>
            <person name="Bayburt H."/>
            <person name="Jung J.J."/>
            <person name="Han D.M."/>
            <person name="Jeon C.O."/>
        </authorList>
    </citation>
    <scope>NUCLEOTIDE SEQUENCE [LARGE SCALE GENOMIC DNA]</scope>
    <source>
        <strain evidence="1 2">S88</strain>
    </source>
</reference>
<keyword evidence="2" id="KW-1185">Reference proteome</keyword>
<organism evidence="1 2">
    <name type="scientific">Roseovarius phycicola</name>
    <dbReference type="NCBI Taxonomy" id="3080976"/>
    <lineage>
        <taxon>Bacteria</taxon>
        <taxon>Pseudomonadati</taxon>
        <taxon>Pseudomonadota</taxon>
        <taxon>Alphaproteobacteria</taxon>
        <taxon>Rhodobacterales</taxon>
        <taxon>Roseobacteraceae</taxon>
        <taxon>Roseovarius</taxon>
    </lineage>
</organism>
<evidence type="ECO:0000313" key="1">
    <source>
        <dbReference type="EMBL" id="WWR46058.1"/>
    </source>
</evidence>
<proteinExistence type="predicted"/>
<accession>A0ABZ2HG31</accession>
<gene>
    <name evidence="1" type="ORF">RZ517_14965</name>
</gene>
<protein>
    <submittedName>
        <fullName evidence="1">Uncharacterized protein</fullName>
    </submittedName>
</protein>
<name>A0ABZ2HG31_9RHOB</name>
<dbReference type="EMBL" id="CP146069">
    <property type="protein sequence ID" value="WWR46058.1"/>
    <property type="molecule type" value="Genomic_DNA"/>
</dbReference>